<name>A0AAD9EMA9_9PEZI</name>
<reference evidence="2" key="1">
    <citation type="submission" date="2023-01" db="EMBL/GenBank/DDBJ databases">
        <title>Colletotrichum chrysophilum M932 genome sequence.</title>
        <authorList>
            <person name="Baroncelli R."/>
        </authorList>
    </citation>
    <scope>NUCLEOTIDE SEQUENCE</scope>
    <source>
        <strain evidence="2">M932</strain>
    </source>
</reference>
<comment type="caution">
    <text evidence="2">The sequence shown here is derived from an EMBL/GenBank/DDBJ whole genome shotgun (WGS) entry which is preliminary data.</text>
</comment>
<feature type="signal peptide" evidence="1">
    <location>
        <begin position="1"/>
        <end position="21"/>
    </location>
</feature>
<feature type="chain" id="PRO_5042032853" description="Secreted protein" evidence="1">
    <location>
        <begin position="22"/>
        <end position="83"/>
    </location>
</feature>
<evidence type="ECO:0000256" key="1">
    <source>
        <dbReference type="SAM" id="SignalP"/>
    </source>
</evidence>
<accession>A0AAD9EMA9</accession>
<protein>
    <recommendedName>
        <fullName evidence="4">Secreted protein</fullName>
    </recommendedName>
</protein>
<keyword evidence="3" id="KW-1185">Reference proteome</keyword>
<sequence length="83" mass="9800">MHWVIVFFGLTLCALYRMTRRIGSMNVPVWRRFTRAQWSLWPAQWLKTHMQGCCMAECYLTSHLTCTKLHCNIATSTESLRAF</sequence>
<keyword evidence="1" id="KW-0732">Signal</keyword>
<evidence type="ECO:0008006" key="4">
    <source>
        <dbReference type="Google" id="ProtNLM"/>
    </source>
</evidence>
<dbReference type="EMBL" id="JAQOWY010000049">
    <property type="protein sequence ID" value="KAK1853770.1"/>
    <property type="molecule type" value="Genomic_DNA"/>
</dbReference>
<dbReference type="AlphaFoldDB" id="A0AAD9EMA9"/>
<dbReference type="Proteomes" id="UP001243330">
    <property type="component" value="Unassembled WGS sequence"/>
</dbReference>
<proteinExistence type="predicted"/>
<gene>
    <name evidence="2" type="ORF">CCHR01_03648</name>
</gene>
<organism evidence="2 3">
    <name type="scientific">Colletotrichum chrysophilum</name>
    <dbReference type="NCBI Taxonomy" id="1836956"/>
    <lineage>
        <taxon>Eukaryota</taxon>
        <taxon>Fungi</taxon>
        <taxon>Dikarya</taxon>
        <taxon>Ascomycota</taxon>
        <taxon>Pezizomycotina</taxon>
        <taxon>Sordariomycetes</taxon>
        <taxon>Hypocreomycetidae</taxon>
        <taxon>Glomerellales</taxon>
        <taxon>Glomerellaceae</taxon>
        <taxon>Colletotrichum</taxon>
        <taxon>Colletotrichum gloeosporioides species complex</taxon>
    </lineage>
</organism>
<evidence type="ECO:0000313" key="3">
    <source>
        <dbReference type="Proteomes" id="UP001243330"/>
    </source>
</evidence>
<evidence type="ECO:0000313" key="2">
    <source>
        <dbReference type="EMBL" id="KAK1853770.1"/>
    </source>
</evidence>